<organism evidence="5 6">
    <name type="scientific">Noviherbaspirillum autotrophicum</name>
    <dbReference type="NCBI Taxonomy" id="709839"/>
    <lineage>
        <taxon>Bacteria</taxon>
        <taxon>Pseudomonadati</taxon>
        <taxon>Pseudomonadota</taxon>
        <taxon>Betaproteobacteria</taxon>
        <taxon>Burkholderiales</taxon>
        <taxon>Oxalobacteraceae</taxon>
        <taxon>Noviherbaspirillum</taxon>
    </lineage>
</organism>
<dbReference type="SUPFAM" id="SSF55136">
    <property type="entry name" value="Probable bacterial effector-binding domain"/>
    <property type="match status" value="1"/>
</dbReference>
<dbReference type="Gene3D" id="1.10.10.60">
    <property type="entry name" value="Homeodomain-like"/>
    <property type="match status" value="2"/>
</dbReference>
<dbReference type="AlphaFoldDB" id="A0A0C2BRR5"/>
<dbReference type="PRINTS" id="PR00032">
    <property type="entry name" value="HTHARAC"/>
</dbReference>
<gene>
    <name evidence="5" type="ORF">TSA66_21185</name>
</gene>
<dbReference type="PROSITE" id="PS00041">
    <property type="entry name" value="HTH_ARAC_FAMILY_1"/>
    <property type="match status" value="1"/>
</dbReference>
<reference evidence="5 6" key="1">
    <citation type="submission" date="2014-12" db="EMBL/GenBank/DDBJ databases">
        <title>Denitrispirillum autotrophicum gen. nov., sp. nov., Denitrifying, Facultatively Autotrophic Bacteria Isolated from Rice Paddy Soil.</title>
        <authorList>
            <person name="Ishii S."/>
            <person name="Ashida N."/>
            <person name="Ohno H."/>
            <person name="Otsuka S."/>
            <person name="Yokota A."/>
            <person name="Senoo K."/>
        </authorList>
    </citation>
    <scope>NUCLEOTIDE SEQUENCE [LARGE SCALE GENOMIC DNA]</scope>
    <source>
        <strain evidence="5 6">TSA66</strain>
    </source>
</reference>
<proteinExistence type="predicted"/>
<sequence>MHPHTAQAYRARLRAVLAYIDAHLDEDLSVETLGAVAACSKYHFHRQFCALFGIGVYKYVQLCRLKRASFRLAFRSGSQVIDVALAAGYEAPEAFARAFRKSVGQSPSAFRKQPQWEAWHAAFQPLRELRTDHMTPDHQAAQVRIVDVADIRVALLAHRGDPQRIGDTVRRFIAWRRQHRLPPSVSATFNILHDDPQQVAPHEFRLDLCAAVDGDVADNVYGVTGAVIPGGRCAVLRHIGADETLGQTIRYLYAQWLPHSGEALRDFPVYVQRIRFFPDVPEHEAVTDVFLPLR</sequence>
<dbReference type="InterPro" id="IPR018060">
    <property type="entry name" value="HTH_AraC"/>
</dbReference>
<dbReference type="InterPro" id="IPR020449">
    <property type="entry name" value="Tscrpt_reg_AraC-type_HTH"/>
</dbReference>
<dbReference type="PROSITE" id="PS01124">
    <property type="entry name" value="HTH_ARAC_FAMILY_2"/>
    <property type="match status" value="1"/>
</dbReference>
<comment type="caution">
    <text evidence="5">The sequence shown here is derived from an EMBL/GenBank/DDBJ whole genome shotgun (WGS) entry which is preliminary data.</text>
</comment>
<dbReference type="RefSeq" id="WP_040041401.1">
    <property type="nucleotide sequence ID" value="NZ_JWJG01000028.1"/>
</dbReference>
<keyword evidence="2" id="KW-0238">DNA-binding</keyword>
<dbReference type="SUPFAM" id="SSF46689">
    <property type="entry name" value="Homeodomain-like"/>
    <property type="match status" value="2"/>
</dbReference>
<evidence type="ECO:0000256" key="3">
    <source>
        <dbReference type="ARBA" id="ARBA00023163"/>
    </source>
</evidence>
<evidence type="ECO:0000313" key="6">
    <source>
        <dbReference type="Proteomes" id="UP000031572"/>
    </source>
</evidence>
<dbReference type="SMART" id="SM00871">
    <property type="entry name" value="AraC_E_bind"/>
    <property type="match status" value="1"/>
</dbReference>
<evidence type="ECO:0000313" key="5">
    <source>
        <dbReference type="EMBL" id="KIF82769.1"/>
    </source>
</evidence>
<dbReference type="InterPro" id="IPR010499">
    <property type="entry name" value="AraC_E-bd"/>
</dbReference>
<name>A0A0C2BRR5_9BURK</name>
<dbReference type="InterPro" id="IPR011256">
    <property type="entry name" value="Reg_factor_effector_dom_sf"/>
</dbReference>
<dbReference type="InterPro" id="IPR018062">
    <property type="entry name" value="HTH_AraC-typ_CS"/>
</dbReference>
<dbReference type="EMBL" id="JWJG01000028">
    <property type="protein sequence ID" value="KIF82769.1"/>
    <property type="molecule type" value="Genomic_DNA"/>
</dbReference>
<keyword evidence="1" id="KW-0805">Transcription regulation</keyword>
<dbReference type="Pfam" id="PF12833">
    <property type="entry name" value="HTH_18"/>
    <property type="match status" value="1"/>
</dbReference>
<dbReference type="Gene3D" id="3.20.80.10">
    <property type="entry name" value="Regulatory factor, effector binding domain"/>
    <property type="match status" value="1"/>
</dbReference>
<dbReference type="Proteomes" id="UP000031572">
    <property type="component" value="Unassembled WGS sequence"/>
</dbReference>
<keyword evidence="3" id="KW-0804">Transcription</keyword>
<dbReference type="InterPro" id="IPR050908">
    <property type="entry name" value="SmbC-like"/>
</dbReference>
<dbReference type="PANTHER" id="PTHR40055:SF1">
    <property type="entry name" value="TRANSCRIPTIONAL REGULATOR YGIV-RELATED"/>
    <property type="match status" value="1"/>
</dbReference>
<dbReference type="GO" id="GO:0003700">
    <property type="term" value="F:DNA-binding transcription factor activity"/>
    <property type="evidence" value="ECO:0007669"/>
    <property type="project" value="InterPro"/>
</dbReference>
<dbReference type="STRING" id="709839.TSA66_21185"/>
<dbReference type="InterPro" id="IPR029442">
    <property type="entry name" value="GyrI-like"/>
</dbReference>
<keyword evidence="6" id="KW-1185">Reference proteome</keyword>
<dbReference type="GO" id="GO:0043565">
    <property type="term" value="F:sequence-specific DNA binding"/>
    <property type="evidence" value="ECO:0007669"/>
    <property type="project" value="InterPro"/>
</dbReference>
<dbReference type="PANTHER" id="PTHR40055">
    <property type="entry name" value="TRANSCRIPTIONAL REGULATOR YGIV-RELATED"/>
    <property type="match status" value="1"/>
</dbReference>
<dbReference type="SMART" id="SM00342">
    <property type="entry name" value="HTH_ARAC"/>
    <property type="match status" value="1"/>
</dbReference>
<protein>
    <submittedName>
        <fullName evidence="5">AraC family transcriptional regulator</fullName>
    </submittedName>
</protein>
<dbReference type="Pfam" id="PF06445">
    <property type="entry name" value="GyrI-like"/>
    <property type="match status" value="1"/>
</dbReference>
<dbReference type="InterPro" id="IPR009057">
    <property type="entry name" value="Homeodomain-like_sf"/>
</dbReference>
<feature type="domain" description="HTH araC/xylS-type" evidence="4">
    <location>
        <begin position="14"/>
        <end position="113"/>
    </location>
</feature>
<evidence type="ECO:0000259" key="4">
    <source>
        <dbReference type="PROSITE" id="PS01124"/>
    </source>
</evidence>
<evidence type="ECO:0000256" key="1">
    <source>
        <dbReference type="ARBA" id="ARBA00023015"/>
    </source>
</evidence>
<accession>A0A0C2BRR5</accession>
<evidence type="ECO:0000256" key="2">
    <source>
        <dbReference type="ARBA" id="ARBA00023125"/>
    </source>
</evidence>
<dbReference type="OrthoDB" id="282744at2"/>